<evidence type="ECO:0000259" key="11">
    <source>
        <dbReference type="Pfam" id="PF07715"/>
    </source>
</evidence>
<accession>A0ABT5KX85</accession>
<dbReference type="InterPro" id="IPR039426">
    <property type="entry name" value="TonB-dep_rcpt-like"/>
</dbReference>
<name>A0ABT5KX85_9ALTE</name>
<keyword evidence="6 8" id="KW-0472">Membrane</keyword>
<feature type="domain" description="TonB-dependent receptor-like beta-barrel" evidence="10">
    <location>
        <begin position="320"/>
        <end position="720"/>
    </location>
</feature>
<evidence type="ECO:0000256" key="3">
    <source>
        <dbReference type="ARBA" id="ARBA00022452"/>
    </source>
</evidence>
<dbReference type="InterPro" id="IPR012910">
    <property type="entry name" value="Plug_dom"/>
</dbReference>
<dbReference type="SUPFAM" id="SSF56935">
    <property type="entry name" value="Porins"/>
    <property type="match status" value="1"/>
</dbReference>
<gene>
    <name evidence="12" type="ORF">OIK42_01220</name>
</gene>
<evidence type="ECO:0000256" key="8">
    <source>
        <dbReference type="RuleBase" id="RU003357"/>
    </source>
</evidence>
<dbReference type="InterPro" id="IPR036942">
    <property type="entry name" value="Beta-barrel_TonB_sf"/>
</dbReference>
<proteinExistence type="inferred from homology"/>
<dbReference type="Gene3D" id="2.170.130.10">
    <property type="entry name" value="TonB-dependent receptor, plug domain"/>
    <property type="match status" value="1"/>
</dbReference>
<keyword evidence="5 8" id="KW-0798">TonB box</keyword>
<dbReference type="Proteomes" id="UP001218788">
    <property type="component" value="Unassembled WGS sequence"/>
</dbReference>
<keyword evidence="7" id="KW-0998">Cell outer membrane</keyword>
<dbReference type="InterPro" id="IPR037066">
    <property type="entry name" value="Plug_dom_sf"/>
</dbReference>
<dbReference type="Gene3D" id="2.40.170.20">
    <property type="entry name" value="TonB-dependent receptor, beta-barrel domain"/>
    <property type="match status" value="1"/>
</dbReference>
<dbReference type="PANTHER" id="PTHR30069:SF40">
    <property type="entry name" value="TONB-DEPENDENT RECEPTOR NMB0964-RELATED"/>
    <property type="match status" value="1"/>
</dbReference>
<dbReference type="Pfam" id="PF00593">
    <property type="entry name" value="TonB_dep_Rec_b-barrel"/>
    <property type="match status" value="1"/>
</dbReference>
<protein>
    <submittedName>
        <fullName evidence="12">TonB-dependent receptor</fullName>
    </submittedName>
</protein>
<feature type="signal peptide" evidence="9">
    <location>
        <begin position="1"/>
        <end position="21"/>
    </location>
</feature>
<evidence type="ECO:0000313" key="13">
    <source>
        <dbReference type="Proteomes" id="UP001218788"/>
    </source>
</evidence>
<evidence type="ECO:0000256" key="5">
    <source>
        <dbReference type="ARBA" id="ARBA00023077"/>
    </source>
</evidence>
<dbReference type="Pfam" id="PF07715">
    <property type="entry name" value="Plug"/>
    <property type="match status" value="1"/>
</dbReference>
<sequence>MKQKLSALALLVSGFSAVAQAAATDDIEKLEITGKRLPSAASEKLQANKLELDGQLLDQLKQQTLGATLANQPGVTSNFFGNSASRPVIRGLGGQRVVIGINGVPVRDMSAASDDQLVPVEPFFARTIRVVKGAAAVIPFGGEAMAGAVDVDDNRIPDILGDWAPSERFEAEAGMNAASSIMGQISDTYAGFAVNAALQIRDQSDYHVPGQAKASDCYNWEQLVGDSRLASRCQVTLSSPVWEYDGSAWVDATPLEDQQITHLGQQSRGKVNNSGSSTINMMLGLSKAISDNQYMGMAVSLLDTDRDIPGYIRRGATDSAVNIQSTVSRIDTKHQYLFTQSAWLNAVDTSLTYSQQQDEEYLGYQLANSFKLSTLQFAPRLTYTLLNAQPGELTLQAERQDLRSDGDDNYLPPVETNKYALYWLQNIEWQQFMLQLGGRYDQIRYDVDLDSDYHFGSGQGANARDRHFDLQSVNASLQWQLTDFWWVSASYTNADRAPSVSELYASNAHYALMIEEQGNAELQHENNESLEYATQLSLGEFTLAASWYENQYDDFIYLGNTGISRGGVAVQEWRQADTLNKGFEITAEYQWQTENLGHFTFSGFVDGVENKPRYHYDNSYDPFDFSNPVEPRPGEEEEYFRRKLDGESMPRVPADRHGLGVHWQYQQASLAINYLHYDKQQDLAQYEQPSASYNMVNLYATWQPAWLPSESRLFARVNNLTDADARPHQSFLRFLTPLSGRSVSVGFSYIL</sequence>
<keyword evidence="13" id="KW-1185">Reference proteome</keyword>
<keyword evidence="9" id="KW-0732">Signal</keyword>
<evidence type="ECO:0000256" key="4">
    <source>
        <dbReference type="ARBA" id="ARBA00022692"/>
    </source>
</evidence>
<evidence type="ECO:0000256" key="1">
    <source>
        <dbReference type="ARBA" id="ARBA00004571"/>
    </source>
</evidence>
<reference evidence="12 13" key="1">
    <citation type="submission" date="2022-10" db="EMBL/GenBank/DDBJ databases">
        <title>Alteromonas sp. chi3 Genome sequencing.</title>
        <authorList>
            <person name="Park S."/>
        </authorList>
    </citation>
    <scope>NUCLEOTIDE SEQUENCE [LARGE SCALE GENOMIC DNA]</scope>
    <source>
        <strain evidence="13">chi3</strain>
    </source>
</reference>
<feature type="domain" description="TonB-dependent receptor plug" evidence="11">
    <location>
        <begin position="53"/>
        <end position="148"/>
    </location>
</feature>
<feature type="chain" id="PRO_5046154810" evidence="9">
    <location>
        <begin position="22"/>
        <end position="751"/>
    </location>
</feature>
<evidence type="ECO:0000256" key="7">
    <source>
        <dbReference type="ARBA" id="ARBA00023237"/>
    </source>
</evidence>
<dbReference type="InterPro" id="IPR000531">
    <property type="entry name" value="Beta-barrel_TonB"/>
</dbReference>
<keyword evidence="12" id="KW-0675">Receptor</keyword>
<dbReference type="PANTHER" id="PTHR30069">
    <property type="entry name" value="TONB-DEPENDENT OUTER MEMBRANE RECEPTOR"/>
    <property type="match status" value="1"/>
</dbReference>
<comment type="similarity">
    <text evidence="8">Belongs to the TonB-dependent receptor family.</text>
</comment>
<evidence type="ECO:0000256" key="9">
    <source>
        <dbReference type="SAM" id="SignalP"/>
    </source>
</evidence>
<keyword evidence="2" id="KW-0813">Transport</keyword>
<comment type="subcellular location">
    <subcellularLocation>
        <location evidence="1">Cell outer membrane</location>
        <topology evidence="1">Multi-pass membrane protein</topology>
    </subcellularLocation>
</comment>
<evidence type="ECO:0000256" key="2">
    <source>
        <dbReference type="ARBA" id="ARBA00022448"/>
    </source>
</evidence>
<dbReference type="EMBL" id="JAQQXP010000001">
    <property type="protein sequence ID" value="MDC8829370.1"/>
    <property type="molecule type" value="Genomic_DNA"/>
</dbReference>
<keyword evidence="4" id="KW-0812">Transmembrane</keyword>
<evidence type="ECO:0000256" key="6">
    <source>
        <dbReference type="ARBA" id="ARBA00023136"/>
    </source>
</evidence>
<evidence type="ECO:0000259" key="10">
    <source>
        <dbReference type="Pfam" id="PF00593"/>
    </source>
</evidence>
<organism evidence="12 13">
    <name type="scientific">Alteromonas gilva</name>
    <dbReference type="NCBI Taxonomy" id="2987522"/>
    <lineage>
        <taxon>Bacteria</taxon>
        <taxon>Pseudomonadati</taxon>
        <taxon>Pseudomonadota</taxon>
        <taxon>Gammaproteobacteria</taxon>
        <taxon>Alteromonadales</taxon>
        <taxon>Alteromonadaceae</taxon>
        <taxon>Alteromonas/Salinimonas group</taxon>
        <taxon>Alteromonas</taxon>
    </lineage>
</organism>
<dbReference type="RefSeq" id="WP_273637734.1">
    <property type="nucleotide sequence ID" value="NZ_JAQQXP010000001.1"/>
</dbReference>
<keyword evidence="3" id="KW-1134">Transmembrane beta strand</keyword>
<comment type="caution">
    <text evidence="12">The sequence shown here is derived from an EMBL/GenBank/DDBJ whole genome shotgun (WGS) entry which is preliminary data.</text>
</comment>
<evidence type="ECO:0000313" key="12">
    <source>
        <dbReference type="EMBL" id="MDC8829370.1"/>
    </source>
</evidence>